<evidence type="ECO:0000259" key="5">
    <source>
        <dbReference type="Pfam" id="PF04357"/>
    </source>
</evidence>
<reference evidence="6" key="1">
    <citation type="submission" date="2023-03" db="EMBL/GenBank/DDBJ databases">
        <title>Lomoglobus Profundus gen. nov., sp. nov., a novel member of the phylum Verrucomicrobia, isolated from deep-marine sediment of South China Sea.</title>
        <authorList>
            <person name="Ahmad T."/>
            <person name="Ishaq S.E."/>
            <person name="Wang F."/>
        </authorList>
    </citation>
    <scope>NUCLEOTIDE SEQUENCE</scope>
    <source>
        <strain evidence="6">LMO-M01</strain>
    </source>
</reference>
<keyword evidence="4" id="KW-0472">Membrane</keyword>
<protein>
    <submittedName>
        <fullName evidence="6">Translocation/assembly module TamB domain-containing protein</fullName>
    </submittedName>
</protein>
<dbReference type="AlphaFoldDB" id="A0AAF0CQL8"/>
<dbReference type="EMBL" id="CP119075">
    <property type="protein sequence ID" value="WED66242.1"/>
    <property type="molecule type" value="Genomic_DNA"/>
</dbReference>
<evidence type="ECO:0000313" key="7">
    <source>
        <dbReference type="Proteomes" id="UP001218638"/>
    </source>
</evidence>
<dbReference type="Pfam" id="PF04357">
    <property type="entry name" value="TamB"/>
    <property type="match status" value="1"/>
</dbReference>
<proteinExistence type="predicted"/>
<keyword evidence="3" id="KW-1133">Transmembrane helix</keyword>
<organism evidence="6 7">
    <name type="scientific">Synoicihabitans lomoniglobus</name>
    <dbReference type="NCBI Taxonomy" id="2909285"/>
    <lineage>
        <taxon>Bacteria</taxon>
        <taxon>Pseudomonadati</taxon>
        <taxon>Verrucomicrobiota</taxon>
        <taxon>Opitutia</taxon>
        <taxon>Opitutales</taxon>
        <taxon>Opitutaceae</taxon>
        <taxon>Synoicihabitans</taxon>
    </lineage>
</organism>
<keyword evidence="7" id="KW-1185">Reference proteome</keyword>
<sequence length="1245" mass="135313">MRRKILIICGSALGLIGLGVLTLPWWLGAAARPVAEQYGVTFGEYATAGYGRWTATDVRYERDGVTVEVDHVAAPHPLAWWWSKHDASPIAVSGLKVAVDPDTNADRTPSPKPPSEDWAVSFQPLLKMHHQLARLLPPVTLDGGEVQWGAGQKITVAEASADSRMLEAKNVQYRGLAADVALERIAGDLNGHTTSDEHWSIRARDPAGTWSITGTAQQENAQLELVGEWHEQPLHVVAGFASGRWIPDFARAETDNSWELSGERVGLAEYVRVLRGDAFIAWNAGRFTEITVTAHGEPLEGLDLPAIHGNLRASGSINEAEISELHLAMPGLAAELDQPFRISRAAGAEQDPSHFKVEANLEELPWGDGRGTVEGEVTVTPLANDWPSVEGELKAKEVTVREWSVASANIEGRLEWPHWNLSKVDIRDEAGSRVDLVASGDLEAQRLESSEFKASIEADSATPWLPAGITFKAFDAEGSARGAWDALSFEGEAEVTAVQIPGMPPMKLELNSTRDDSGTHVGLIATPDDRDAVLKAQATLMDDGFDVRTLTLHSDDEVALQLDQPARVRWSPEWMIADLHLSGRAGALQVSHATPTEGELTYEARTPDFAWLEAWWNNMPAEWPRIENSLITVRWSNDQLQFSSQMKGEVTLPEVGAVVVDVQTSSDGHTLLIDRLVVGQGGRQFANVSGSLPMELRLNREKPVIIDESGALQLHAVLLPNPEFWMAVGELTGVTLRRPDVAVNLSGTWEDPQGDGTISIEQLRISEKIGGVTWPHIQNLQATLTADGVGLAVENLTAEVDSFPVRMSGRLPLTSEDWSDLRDDPIAYLRAQGQGRFELPEADLASIARLVPDYLVPTGRISMELSFSAGEQVDGALRLRGAVSRPLGPLGVLQDIEADLSFHDRTVTITRIRALMGGQPVTLTGSADWPVDGPLALEVALKGTNLPLVRRTGLLLRGDLDLMVETEANGASAVTGEVHLRDGLMLADVRSLVPTGGGDRRSARPPYFSVDIAPFADWSLDVKLHGEEFMRLRTPVLAGVASIDAHLDGTLGTPRAIGEVTVDSGVVKLPFATFNIEEGSARLTAANPYEPQVSLRGSGKRLGYDLLMELSGSASDPRLELSSDPALPASDVLLFVMAGVAPQDEVSYTQSRRALQLGMYLGRELVGDILGLEAGDRLTVTSGEKLSRRGKETYRFGYALDDRWTVTGEYDEFDYYNAGIKWKWYPRPPKDAAASTDKEVADAPR</sequence>
<dbReference type="KEGG" id="slom:PXH66_05200"/>
<feature type="domain" description="Translocation and assembly module TamB C-terminal" evidence="5">
    <location>
        <begin position="912"/>
        <end position="1208"/>
    </location>
</feature>
<evidence type="ECO:0000256" key="1">
    <source>
        <dbReference type="ARBA" id="ARBA00004167"/>
    </source>
</evidence>
<dbReference type="InterPro" id="IPR007452">
    <property type="entry name" value="TamB_C"/>
</dbReference>
<accession>A0AAF0CQL8</accession>
<evidence type="ECO:0000256" key="3">
    <source>
        <dbReference type="ARBA" id="ARBA00022989"/>
    </source>
</evidence>
<gene>
    <name evidence="6" type="ORF">PXH66_05200</name>
</gene>
<keyword evidence="2" id="KW-0812">Transmembrane</keyword>
<dbReference type="GO" id="GO:0009306">
    <property type="term" value="P:protein secretion"/>
    <property type="evidence" value="ECO:0007669"/>
    <property type="project" value="InterPro"/>
</dbReference>
<dbReference type="Proteomes" id="UP001218638">
    <property type="component" value="Chromosome"/>
</dbReference>
<name>A0AAF0CQL8_9BACT</name>
<evidence type="ECO:0000313" key="6">
    <source>
        <dbReference type="EMBL" id="WED66242.1"/>
    </source>
</evidence>
<evidence type="ECO:0000256" key="2">
    <source>
        <dbReference type="ARBA" id="ARBA00022692"/>
    </source>
</evidence>
<evidence type="ECO:0000256" key="4">
    <source>
        <dbReference type="ARBA" id="ARBA00023136"/>
    </source>
</evidence>
<comment type="subcellular location">
    <subcellularLocation>
        <location evidence="1">Membrane</location>
        <topology evidence="1">Single-pass membrane protein</topology>
    </subcellularLocation>
</comment>
<dbReference type="RefSeq" id="WP_330928501.1">
    <property type="nucleotide sequence ID" value="NZ_CP119075.1"/>
</dbReference>
<dbReference type="GO" id="GO:0005886">
    <property type="term" value="C:plasma membrane"/>
    <property type="evidence" value="ECO:0007669"/>
    <property type="project" value="InterPro"/>
</dbReference>